<evidence type="ECO:0000313" key="1">
    <source>
        <dbReference type="EMBL" id="OZI23711.1"/>
    </source>
</evidence>
<organism evidence="1 2">
    <name type="scientific">Bordetella genomosp. 9</name>
    <dbReference type="NCBI Taxonomy" id="1416803"/>
    <lineage>
        <taxon>Bacteria</taxon>
        <taxon>Pseudomonadati</taxon>
        <taxon>Pseudomonadota</taxon>
        <taxon>Betaproteobacteria</taxon>
        <taxon>Burkholderiales</taxon>
        <taxon>Alcaligenaceae</taxon>
        <taxon>Bordetella</taxon>
    </lineage>
</organism>
<dbReference type="Proteomes" id="UP000216857">
    <property type="component" value="Unassembled WGS sequence"/>
</dbReference>
<evidence type="ECO:0000313" key="2">
    <source>
        <dbReference type="Proteomes" id="UP000216857"/>
    </source>
</evidence>
<reference evidence="1" key="1">
    <citation type="submission" date="2017-05" db="EMBL/GenBank/DDBJ databases">
        <title>Complete and WGS of Bordetella genogroups.</title>
        <authorList>
            <person name="Spilker T."/>
            <person name="Lipuma J."/>
        </authorList>
    </citation>
    <scope>NUCLEOTIDE SEQUENCE</scope>
    <source>
        <strain evidence="1">AU21707</strain>
    </source>
</reference>
<dbReference type="AlphaFoldDB" id="A0A261RFK4"/>
<gene>
    <name evidence="1" type="ORF">CAL26_09780</name>
</gene>
<dbReference type="EMBL" id="NEVJ01000002">
    <property type="protein sequence ID" value="OZI23711.1"/>
    <property type="molecule type" value="Genomic_DNA"/>
</dbReference>
<keyword evidence="2" id="KW-1185">Reference proteome</keyword>
<protein>
    <submittedName>
        <fullName evidence="1">Uncharacterized protein</fullName>
    </submittedName>
</protein>
<proteinExistence type="predicted"/>
<sequence length="138" mass="15851">MWPHQYRYPKIEIPPSDDTPYRDAPSPQVADGLHAKLEAGEQLTATEVEQLREELLKRIRIASADTLKKVALARLSLPEANPPPTFDEWFKAKNHGASFEVLHMQAGTMWETMFRALAREMRDYTTEMVQRSLEKNNG</sequence>
<comment type="caution">
    <text evidence="1">The sequence shown here is derived from an EMBL/GenBank/DDBJ whole genome shotgun (WGS) entry which is preliminary data.</text>
</comment>
<name>A0A261RFK4_9BORD</name>
<accession>A0A261RFK4</accession>